<gene>
    <name evidence="1" type="ORF">AVDCRST_MAG12-2983</name>
</gene>
<accession>A0A6J4SVE4</accession>
<protein>
    <submittedName>
        <fullName evidence="1">Uncharacterized protein</fullName>
    </submittedName>
</protein>
<name>A0A6J4SVE4_9ACTN</name>
<reference evidence="1" key="1">
    <citation type="submission" date="2020-02" db="EMBL/GenBank/DDBJ databases">
        <authorList>
            <person name="Meier V. D."/>
        </authorList>
    </citation>
    <scope>NUCLEOTIDE SEQUENCE</scope>
    <source>
        <strain evidence="1">AVDCRST_MAG12</strain>
    </source>
</reference>
<evidence type="ECO:0000313" key="1">
    <source>
        <dbReference type="EMBL" id="CAA9506378.1"/>
    </source>
</evidence>
<feature type="non-terminal residue" evidence="1">
    <location>
        <position position="1"/>
    </location>
</feature>
<proteinExistence type="predicted"/>
<organism evidence="1">
    <name type="scientific">uncultured Rubrobacteraceae bacterium</name>
    <dbReference type="NCBI Taxonomy" id="349277"/>
    <lineage>
        <taxon>Bacteria</taxon>
        <taxon>Bacillati</taxon>
        <taxon>Actinomycetota</taxon>
        <taxon>Rubrobacteria</taxon>
        <taxon>Rubrobacterales</taxon>
        <taxon>Rubrobacteraceae</taxon>
        <taxon>environmental samples</taxon>
    </lineage>
</organism>
<dbReference type="AlphaFoldDB" id="A0A6J4SVE4"/>
<dbReference type="EMBL" id="CADCVK010000418">
    <property type="protein sequence ID" value="CAA9506378.1"/>
    <property type="molecule type" value="Genomic_DNA"/>
</dbReference>
<sequence>AEHLDADGAGLLVAGDDAGVAAVGLEGGAHLVEGLLHPASHVAYLLHPGPIIYERSDVSLPGGSRMVGLMEAVFSKGIA</sequence>